<dbReference type="Proteomes" id="UP000243413">
    <property type="component" value="Chromosome I"/>
</dbReference>
<reference evidence="2" key="1">
    <citation type="submission" date="2016-10" db="EMBL/GenBank/DDBJ databases">
        <authorList>
            <person name="Varghese N."/>
            <person name="Submissions S."/>
        </authorList>
    </citation>
    <scope>NUCLEOTIDE SEQUENCE [LARGE SCALE GENOMIC DNA]</scope>
    <source>
        <strain evidence="2">JCM 14963</strain>
    </source>
</reference>
<dbReference type="EMBL" id="LT629763">
    <property type="protein sequence ID" value="SDS13927.1"/>
    <property type="molecule type" value="Genomic_DNA"/>
</dbReference>
<gene>
    <name evidence="1" type="ORF">SAMN05216271_1246</name>
</gene>
<dbReference type="STRING" id="472181.SAMN05216271_1246"/>
<evidence type="ECO:0000313" key="2">
    <source>
        <dbReference type="Proteomes" id="UP000243413"/>
    </source>
</evidence>
<dbReference type="AlphaFoldDB" id="A0A1H1PSE2"/>
<protein>
    <submittedName>
        <fullName evidence="1">Uncharacterized protein</fullName>
    </submittedName>
</protein>
<dbReference type="RefSeq" id="WP_092284846.1">
    <property type="nucleotide sequence ID" value="NZ_LT629763.1"/>
</dbReference>
<evidence type="ECO:0000313" key="1">
    <source>
        <dbReference type="EMBL" id="SDS13927.1"/>
    </source>
</evidence>
<proteinExistence type="predicted"/>
<organism evidence="1 2">
    <name type="scientific">Halopseudomonas sabulinigri</name>
    <dbReference type="NCBI Taxonomy" id="472181"/>
    <lineage>
        <taxon>Bacteria</taxon>
        <taxon>Pseudomonadati</taxon>
        <taxon>Pseudomonadota</taxon>
        <taxon>Gammaproteobacteria</taxon>
        <taxon>Pseudomonadales</taxon>
        <taxon>Pseudomonadaceae</taxon>
        <taxon>Halopseudomonas</taxon>
    </lineage>
</organism>
<sequence>MKAFDDDFAEADPLAAGAAALPDLQGEGCLLRFSPQALNEQMGADFSAAADTRTELFEDD</sequence>
<name>A0A1H1PSE2_9GAMM</name>
<accession>A0A1H1PSE2</accession>
<dbReference type="OrthoDB" id="6917628at2"/>